<name>A0A182IAG6_ANOAR</name>
<evidence type="ECO:0000256" key="7">
    <source>
        <dbReference type="ARBA" id="ARBA00023054"/>
    </source>
</evidence>
<sequence>MPLSSYTDVSAIRQEILDNNLRAKAIIMDISNFRGTLRELETLNEAGRDKLAALRRCIDRMDVLARDEPDHKLTEEAEKNREQYTRTLQAFRKANISTMLEIEKANKEELFALRPEASDVRQRKVGPGGPTTGKTHRNSSLLFQQESVTDRMISISKQLHDTTQKSAATLDMLVATSATVESTRDELLKTAGKIHQSRKLLQKYSRRDCTDKVLAMFGMVLFLVSVLYVLSRRLF</sequence>
<dbReference type="GO" id="GO:0005789">
    <property type="term" value="C:endoplasmic reticulum membrane"/>
    <property type="evidence" value="ECO:0007669"/>
    <property type="project" value="UniProtKB-SubCell"/>
</dbReference>
<keyword evidence="12" id="KW-1185">Reference proteome</keyword>
<comment type="similarity">
    <text evidence="9">Belongs to the SEC20 family.</text>
</comment>
<dbReference type="KEGG" id="aara:120905884"/>
<dbReference type="PANTHER" id="PTHR12825">
    <property type="entry name" value="BNIP1-RELATED"/>
    <property type="match status" value="1"/>
</dbReference>
<dbReference type="GO" id="GO:0006890">
    <property type="term" value="P:retrograde vesicle-mediated transport, Golgi to endoplasmic reticulum"/>
    <property type="evidence" value="ECO:0007669"/>
    <property type="project" value="InterPro"/>
</dbReference>
<evidence type="ECO:0000256" key="8">
    <source>
        <dbReference type="ARBA" id="ARBA00023136"/>
    </source>
</evidence>
<dbReference type="VEuPathDB" id="VectorBase:AARA21_008128"/>
<dbReference type="EnsemblMetazoa" id="AARA010578-RA">
    <property type="protein sequence ID" value="AARA010578-PA"/>
    <property type="gene ID" value="AARA010578"/>
</dbReference>
<dbReference type="Pfam" id="PF03908">
    <property type="entry name" value="Sec20"/>
    <property type="match status" value="1"/>
</dbReference>
<dbReference type="Proteomes" id="UP000075840">
    <property type="component" value="Unassembled WGS sequence"/>
</dbReference>
<organism evidence="11 12">
    <name type="scientific">Anopheles arabiensis</name>
    <name type="common">Mosquito</name>
    <dbReference type="NCBI Taxonomy" id="7173"/>
    <lineage>
        <taxon>Eukaryota</taxon>
        <taxon>Metazoa</taxon>
        <taxon>Ecdysozoa</taxon>
        <taxon>Arthropoda</taxon>
        <taxon>Hexapoda</taxon>
        <taxon>Insecta</taxon>
        <taxon>Pterygota</taxon>
        <taxon>Neoptera</taxon>
        <taxon>Endopterygota</taxon>
        <taxon>Diptera</taxon>
        <taxon>Nematocera</taxon>
        <taxon>Culicoidea</taxon>
        <taxon>Culicidae</taxon>
        <taxon>Anophelinae</taxon>
        <taxon>Anopheles</taxon>
    </lineage>
</organism>
<keyword evidence="5" id="KW-0931">ER-Golgi transport</keyword>
<comment type="subcellular location">
    <subcellularLocation>
        <location evidence="1">Endoplasmic reticulum membrane</location>
        <topology evidence="1">Single-pass type IV membrane protein</topology>
    </subcellularLocation>
</comment>
<evidence type="ECO:0000313" key="12">
    <source>
        <dbReference type="Proteomes" id="UP000075840"/>
    </source>
</evidence>
<keyword evidence="3" id="KW-0812">Transmembrane</keyword>
<dbReference type="RefSeq" id="XP_040173114.1">
    <property type="nucleotide sequence ID" value="XM_040317180.1"/>
</dbReference>
<evidence type="ECO:0000313" key="11">
    <source>
        <dbReference type="EnsemblMetazoa" id="AARA010578-PA"/>
    </source>
</evidence>
<evidence type="ECO:0000256" key="2">
    <source>
        <dbReference type="ARBA" id="ARBA00022448"/>
    </source>
</evidence>
<feature type="domain" description="Sec20 C-terminal" evidence="10">
    <location>
        <begin position="144"/>
        <end position="234"/>
    </location>
</feature>
<keyword evidence="2" id="KW-0813">Transport</keyword>
<dbReference type="GO" id="GO:0031201">
    <property type="term" value="C:SNARE complex"/>
    <property type="evidence" value="ECO:0007669"/>
    <property type="project" value="TreeGrafter"/>
</dbReference>
<accession>A0A182IAG6</accession>
<evidence type="ECO:0000256" key="6">
    <source>
        <dbReference type="ARBA" id="ARBA00022989"/>
    </source>
</evidence>
<dbReference type="CTD" id="40724"/>
<evidence type="ECO:0000256" key="3">
    <source>
        <dbReference type="ARBA" id="ARBA00022692"/>
    </source>
</evidence>
<dbReference type="VEuPathDB" id="VectorBase:AARA010578"/>
<dbReference type="AlphaFoldDB" id="A0A182IAG6"/>
<evidence type="ECO:0000256" key="4">
    <source>
        <dbReference type="ARBA" id="ARBA00022824"/>
    </source>
</evidence>
<reference evidence="11" key="1">
    <citation type="submission" date="2022-08" db="UniProtKB">
        <authorList>
            <consortium name="EnsemblMetazoa"/>
        </authorList>
    </citation>
    <scope>IDENTIFICATION</scope>
    <source>
        <strain evidence="11">Dongola</strain>
    </source>
</reference>
<keyword evidence="4" id="KW-0256">Endoplasmic reticulum</keyword>
<evidence type="ECO:0000259" key="10">
    <source>
        <dbReference type="Pfam" id="PF03908"/>
    </source>
</evidence>
<dbReference type="InterPro" id="IPR056173">
    <property type="entry name" value="Sec20_C"/>
</dbReference>
<evidence type="ECO:0000256" key="1">
    <source>
        <dbReference type="ARBA" id="ARBA00004163"/>
    </source>
</evidence>
<keyword evidence="7" id="KW-0175">Coiled coil</keyword>
<evidence type="ECO:0000256" key="9">
    <source>
        <dbReference type="ARBA" id="ARBA00037934"/>
    </source>
</evidence>
<keyword evidence="6" id="KW-1133">Transmembrane helix</keyword>
<keyword evidence="8" id="KW-0472">Membrane</keyword>
<evidence type="ECO:0000256" key="5">
    <source>
        <dbReference type="ARBA" id="ARBA00022892"/>
    </source>
</evidence>
<dbReference type="GeneID" id="120905884"/>
<dbReference type="EMBL" id="APCN01001236">
    <property type="status" value="NOT_ANNOTATED_CDS"/>
    <property type="molecule type" value="Genomic_DNA"/>
</dbReference>
<dbReference type="InterPro" id="IPR005606">
    <property type="entry name" value="Sec20"/>
</dbReference>
<proteinExistence type="inferred from homology"/>
<protein>
    <recommendedName>
        <fullName evidence="10">Sec20 C-terminal domain-containing protein</fullName>
    </recommendedName>
</protein>
<dbReference type="PANTHER" id="PTHR12825:SF0">
    <property type="entry name" value="VESICLE TRANSPORT PROTEIN SEC20"/>
    <property type="match status" value="1"/>
</dbReference>
<dbReference type="GO" id="GO:0005484">
    <property type="term" value="F:SNAP receptor activity"/>
    <property type="evidence" value="ECO:0007669"/>
    <property type="project" value="InterPro"/>
</dbReference>